<proteinExistence type="predicted"/>
<dbReference type="PANTHER" id="PTHR46740">
    <property type="entry name" value="PROTEIN DYAD"/>
    <property type="match status" value="1"/>
</dbReference>
<dbReference type="InterPro" id="IPR059080">
    <property type="entry name" value="WHD_PTC1"/>
</dbReference>
<feature type="compositionally biased region" description="Low complexity" evidence="2">
    <location>
        <begin position="397"/>
        <end position="407"/>
    </location>
</feature>
<feature type="region of interest" description="Disordered" evidence="2">
    <location>
        <begin position="15"/>
        <end position="46"/>
    </location>
</feature>
<evidence type="ECO:0000313" key="5">
    <source>
        <dbReference type="Proteomes" id="UP001372338"/>
    </source>
</evidence>
<evidence type="ECO:0000256" key="1">
    <source>
        <dbReference type="SAM" id="Coils"/>
    </source>
</evidence>
<dbReference type="Proteomes" id="UP001372338">
    <property type="component" value="Unassembled WGS sequence"/>
</dbReference>
<evidence type="ECO:0000313" key="4">
    <source>
        <dbReference type="EMBL" id="KAK7282182.1"/>
    </source>
</evidence>
<feature type="coiled-coil region" evidence="1">
    <location>
        <begin position="219"/>
        <end position="246"/>
    </location>
</feature>
<dbReference type="GO" id="GO:0007131">
    <property type="term" value="P:reciprocal meiotic recombination"/>
    <property type="evidence" value="ECO:0007669"/>
    <property type="project" value="InterPro"/>
</dbReference>
<keyword evidence="1" id="KW-0175">Coiled coil</keyword>
<sequence length="449" mass="51773">MDHWGVRHRALYIGQGEEHGRRLPSDVPNEEESSDDEEEEEEEEKVVKAEPVFMLENVCLLEDRKRKRPCLTDLREVKEESCAKPVGRKLKLKKHESKDRWSAERYNLAEQSMWEVLKAEGATFDNPITRPALRMAARKRIGDTGLLDHLLKHIDGKVAPGGIDRFRRWFNTNGIMEYWLESADLDKVRQEAGVQDPFWIPRSRAGSAASQDMDSSEELKLLKLEMAQMKKDMQEIMANKREKNEINLMEETQKEFVKWKVMTDHRLTEIMTSLKSVQGMYGELMIWKTKAEQQFMEITNKLSDLQASRECTTFSPHSERWKDWIESTNLDNVQDDEFATWIGGSELLNLPQGVVREGPNSAPFAQLPNEEPPTNKSELLAPVPVKKEDQTNVTPDSSTTVNSGSSKSDIDNSLVMFQEMFMDLYKWKDKLEQQLLELSNTVCGMLAMK</sequence>
<dbReference type="InterPro" id="IPR044221">
    <property type="entry name" value="DYAD/AMEIOTIC1"/>
</dbReference>
<name>A0AAN9FT72_CROPI</name>
<protein>
    <recommendedName>
        <fullName evidence="3">PTC1-like winged helix-turn-helix domain-containing protein</fullName>
    </recommendedName>
</protein>
<dbReference type="EMBL" id="JAYWIO010000002">
    <property type="protein sequence ID" value="KAK7282182.1"/>
    <property type="molecule type" value="Genomic_DNA"/>
</dbReference>
<evidence type="ECO:0000259" key="3">
    <source>
        <dbReference type="Pfam" id="PF25874"/>
    </source>
</evidence>
<feature type="region of interest" description="Disordered" evidence="2">
    <location>
        <begin position="359"/>
        <end position="378"/>
    </location>
</feature>
<dbReference type="Pfam" id="PF25874">
    <property type="entry name" value="WHD_plant_repro"/>
    <property type="match status" value="1"/>
</dbReference>
<reference evidence="4 5" key="1">
    <citation type="submission" date="2024-01" db="EMBL/GenBank/DDBJ databases">
        <title>The genomes of 5 underutilized Papilionoideae crops provide insights into root nodulation and disease resistanc.</title>
        <authorList>
            <person name="Yuan L."/>
        </authorList>
    </citation>
    <scope>NUCLEOTIDE SEQUENCE [LARGE SCALE GENOMIC DNA]</scope>
    <source>
        <strain evidence="4">ZHUSHIDOU_FW_LH</strain>
        <tissue evidence="4">Leaf</tissue>
    </source>
</reference>
<keyword evidence="5" id="KW-1185">Reference proteome</keyword>
<comment type="caution">
    <text evidence="4">The sequence shown here is derived from an EMBL/GenBank/DDBJ whole genome shotgun (WGS) entry which is preliminary data.</text>
</comment>
<feature type="domain" description="PTC1-like winged helix-turn-helix" evidence="3">
    <location>
        <begin position="100"/>
        <end position="182"/>
    </location>
</feature>
<dbReference type="GO" id="GO:0051177">
    <property type="term" value="P:meiotic sister chromatid cohesion"/>
    <property type="evidence" value="ECO:0007669"/>
    <property type="project" value="InterPro"/>
</dbReference>
<gene>
    <name evidence="4" type="ORF">RIF29_10779</name>
</gene>
<dbReference type="AlphaFoldDB" id="A0AAN9FT72"/>
<accession>A0AAN9FT72</accession>
<organism evidence="4 5">
    <name type="scientific">Crotalaria pallida</name>
    <name type="common">Smooth rattlebox</name>
    <name type="synonym">Crotalaria striata</name>
    <dbReference type="NCBI Taxonomy" id="3830"/>
    <lineage>
        <taxon>Eukaryota</taxon>
        <taxon>Viridiplantae</taxon>
        <taxon>Streptophyta</taxon>
        <taxon>Embryophyta</taxon>
        <taxon>Tracheophyta</taxon>
        <taxon>Spermatophyta</taxon>
        <taxon>Magnoliopsida</taxon>
        <taxon>eudicotyledons</taxon>
        <taxon>Gunneridae</taxon>
        <taxon>Pentapetalae</taxon>
        <taxon>rosids</taxon>
        <taxon>fabids</taxon>
        <taxon>Fabales</taxon>
        <taxon>Fabaceae</taxon>
        <taxon>Papilionoideae</taxon>
        <taxon>50 kb inversion clade</taxon>
        <taxon>genistoids sensu lato</taxon>
        <taxon>core genistoids</taxon>
        <taxon>Crotalarieae</taxon>
        <taxon>Crotalaria</taxon>
    </lineage>
</organism>
<dbReference type="PANTHER" id="PTHR46740:SF1">
    <property type="entry name" value="DYAD PROTEIN"/>
    <property type="match status" value="1"/>
</dbReference>
<feature type="compositionally biased region" description="Acidic residues" evidence="2">
    <location>
        <begin position="28"/>
        <end position="44"/>
    </location>
</feature>
<evidence type="ECO:0000256" key="2">
    <source>
        <dbReference type="SAM" id="MobiDB-lite"/>
    </source>
</evidence>
<feature type="region of interest" description="Disordered" evidence="2">
    <location>
        <begin position="385"/>
        <end position="408"/>
    </location>
</feature>